<dbReference type="InterPro" id="IPR036513">
    <property type="entry name" value="STAS_dom_sf"/>
</dbReference>
<keyword evidence="3" id="KW-1185">Reference proteome</keyword>
<reference evidence="2 3" key="1">
    <citation type="submission" date="2020-08" db="EMBL/GenBank/DDBJ databases">
        <title>Genomic Encyclopedia of Type Strains, Phase IV (KMG-IV): sequencing the most valuable type-strain genomes for metagenomic binning, comparative biology and taxonomic classification.</title>
        <authorList>
            <person name="Goeker M."/>
        </authorList>
    </citation>
    <scope>NUCLEOTIDE SEQUENCE [LARGE SCALE GENOMIC DNA]</scope>
    <source>
        <strain evidence="2 3">DSM 23447</strain>
    </source>
</reference>
<sequence>MTDERTHMLVLTGDAGIKNATEVAANLRNTIENHAAVAIDTQALSAADVTTVQSLLAARVSARALGKDLTMLAPLGGPLQAVLNDAGFLTPGQEHAAFWSDQPTSQQDTER</sequence>
<dbReference type="Proteomes" id="UP000547011">
    <property type="component" value="Unassembled WGS sequence"/>
</dbReference>
<organism evidence="2 3">
    <name type="scientific">Devosia subaequoris</name>
    <dbReference type="NCBI Taxonomy" id="395930"/>
    <lineage>
        <taxon>Bacteria</taxon>
        <taxon>Pseudomonadati</taxon>
        <taxon>Pseudomonadota</taxon>
        <taxon>Alphaproteobacteria</taxon>
        <taxon>Hyphomicrobiales</taxon>
        <taxon>Devosiaceae</taxon>
        <taxon>Devosia</taxon>
    </lineage>
</organism>
<dbReference type="InterPro" id="IPR058548">
    <property type="entry name" value="MlaB-like_STAS"/>
</dbReference>
<accession>A0A7W6IND2</accession>
<dbReference type="PROSITE" id="PS50801">
    <property type="entry name" value="STAS"/>
    <property type="match status" value="1"/>
</dbReference>
<name>A0A7W6IND2_9HYPH</name>
<gene>
    <name evidence="2" type="ORF">GGR20_002450</name>
</gene>
<dbReference type="AlphaFoldDB" id="A0A7W6IND2"/>
<dbReference type="Gene3D" id="3.30.750.24">
    <property type="entry name" value="STAS domain"/>
    <property type="match status" value="1"/>
</dbReference>
<evidence type="ECO:0000313" key="3">
    <source>
        <dbReference type="Proteomes" id="UP000547011"/>
    </source>
</evidence>
<comment type="caution">
    <text evidence="2">The sequence shown here is derived from an EMBL/GenBank/DDBJ whole genome shotgun (WGS) entry which is preliminary data.</text>
</comment>
<dbReference type="InterPro" id="IPR002645">
    <property type="entry name" value="STAS_dom"/>
</dbReference>
<dbReference type="EMBL" id="JACIEW010000005">
    <property type="protein sequence ID" value="MBB4052802.1"/>
    <property type="molecule type" value="Genomic_DNA"/>
</dbReference>
<dbReference type="RefSeq" id="WP_183311574.1">
    <property type="nucleotide sequence ID" value="NZ_JACIEW010000005.1"/>
</dbReference>
<evidence type="ECO:0000313" key="2">
    <source>
        <dbReference type="EMBL" id="MBB4052802.1"/>
    </source>
</evidence>
<proteinExistence type="predicted"/>
<evidence type="ECO:0000259" key="1">
    <source>
        <dbReference type="PROSITE" id="PS50801"/>
    </source>
</evidence>
<dbReference type="Pfam" id="PF13466">
    <property type="entry name" value="STAS_2"/>
    <property type="match status" value="1"/>
</dbReference>
<protein>
    <submittedName>
        <fullName evidence="2">ABC-type transporter Mla MlaB component</fullName>
    </submittedName>
</protein>
<feature type="domain" description="STAS" evidence="1">
    <location>
        <begin position="1"/>
        <end position="88"/>
    </location>
</feature>